<dbReference type="Proteomes" id="UP000501812">
    <property type="component" value="Chromosome"/>
</dbReference>
<keyword evidence="1" id="KW-1133">Transmembrane helix</keyword>
<organism evidence="2 3">
    <name type="scientific">Luteolibacter luteus</name>
    <dbReference type="NCBI Taxonomy" id="2728835"/>
    <lineage>
        <taxon>Bacteria</taxon>
        <taxon>Pseudomonadati</taxon>
        <taxon>Verrucomicrobiota</taxon>
        <taxon>Verrucomicrobiia</taxon>
        <taxon>Verrucomicrobiales</taxon>
        <taxon>Verrucomicrobiaceae</taxon>
        <taxon>Luteolibacter</taxon>
    </lineage>
</organism>
<keyword evidence="3" id="KW-1185">Reference proteome</keyword>
<evidence type="ECO:0008006" key="4">
    <source>
        <dbReference type="Google" id="ProtNLM"/>
    </source>
</evidence>
<evidence type="ECO:0000256" key="1">
    <source>
        <dbReference type="SAM" id="Phobius"/>
    </source>
</evidence>
<evidence type="ECO:0000313" key="3">
    <source>
        <dbReference type="Proteomes" id="UP000501812"/>
    </source>
</evidence>
<dbReference type="AlphaFoldDB" id="A0A858RE32"/>
<accession>A0A858RE32</accession>
<dbReference type="EMBL" id="CP051774">
    <property type="protein sequence ID" value="QJE94975.1"/>
    <property type="molecule type" value="Genomic_DNA"/>
</dbReference>
<proteinExistence type="predicted"/>
<evidence type="ECO:0000313" key="2">
    <source>
        <dbReference type="EMBL" id="QJE94975.1"/>
    </source>
</evidence>
<dbReference type="KEGG" id="luo:HHL09_03995"/>
<name>A0A858RE32_9BACT</name>
<keyword evidence="1" id="KW-0812">Transmembrane</keyword>
<dbReference type="RefSeq" id="WP_169453196.1">
    <property type="nucleotide sequence ID" value="NZ_CP051774.1"/>
</dbReference>
<reference evidence="2 3" key="1">
    <citation type="submission" date="2020-04" db="EMBL/GenBank/DDBJ databases">
        <title>Luteolibacter sp. G-1-1-1 isolated from soil.</title>
        <authorList>
            <person name="Dahal R.H."/>
        </authorList>
    </citation>
    <scope>NUCLEOTIDE SEQUENCE [LARGE SCALE GENOMIC DNA]</scope>
    <source>
        <strain evidence="2 3">G-1-1-1</strain>
    </source>
</reference>
<gene>
    <name evidence="2" type="ORF">HHL09_03995</name>
</gene>
<protein>
    <recommendedName>
        <fullName evidence="4">Arginine N-succinyltransferase</fullName>
    </recommendedName>
</protein>
<keyword evidence="1" id="KW-0472">Membrane</keyword>
<sequence>MSEVPPPVPAKRKSCLVPVLIGLIVVLLAVVGLMWWHNRPIKPVQLSAEEKAVVEAKVEAMQNVEAPTKPAEPTYEKGKKEIILTERELNGLVNEHTTMGEKLKFELATNAVHARIETDLDPDLPVVGGKRLKARARFIVKTTDGNPSFILDDLTVWGVSLPNDWLAQLKGKDILGEVLGGGKGGKVAGIEEMSVEPGQLKIRLKE</sequence>
<feature type="transmembrane region" description="Helical" evidence="1">
    <location>
        <begin position="16"/>
        <end position="36"/>
    </location>
</feature>